<feature type="transmembrane region" description="Helical" evidence="1">
    <location>
        <begin position="47"/>
        <end position="65"/>
    </location>
</feature>
<comment type="caution">
    <text evidence="2">The sequence shown here is derived from an EMBL/GenBank/DDBJ whole genome shotgun (WGS) entry which is preliminary data.</text>
</comment>
<protein>
    <submittedName>
        <fullName evidence="2">Uncharacterized protein</fullName>
    </submittedName>
</protein>
<keyword evidence="1" id="KW-1133">Transmembrane helix</keyword>
<organism evidence="2 3">
    <name type="scientific">Lasiosphaeria ovina</name>
    <dbReference type="NCBI Taxonomy" id="92902"/>
    <lineage>
        <taxon>Eukaryota</taxon>
        <taxon>Fungi</taxon>
        <taxon>Dikarya</taxon>
        <taxon>Ascomycota</taxon>
        <taxon>Pezizomycotina</taxon>
        <taxon>Sordariomycetes</taxon>
        <taxon>Sordariomycetidae</taxon>
        <taxon>Sordariales</taxon>
        <taxon>Lasiosphaeriaceae</taxon>
        <taxon>Lasiosphaeria</taxon>
    </lineage>
</organism>
<gene>
    <name evidence="2" type="ORF">B0T24DRAFT_606930</name>
</gene>
<proteinExistence type="predicted"/>
<name>A0AAE0TY98_9PEZI</name>
<dbReference type="Proteomes" id="UP001287356">
    <property type="component" value="Unassembled WGS sequence"/>
</dbReference>
<keyword evidence="1" id="KW-0812">Transmembrane</keyword>
<reference evidence="2" key="1">
    <citation type="journal article" date="2023" name="Mol. Phylogenet. Evol.">
        <title>Genome-scale phylogeny and comparative genomics of the fungal order Sordariales.</title>
        <authorList>
            <person name="Hensen N."/>
            <person name="Bonometti L."/>
            <person name="Westerberg I."/>
            <person name="Brannstrom I.O."/>
            <person name="Guillou S."/>
            <person name="Cros-Aarteil S."/>
            <person name="Calhoun S."/>
            <person name="Haridas S."/>
            <person name="Kuo A."/>
            <person name="Mondo S."/>
            <person name="Pangilinan J."/>
            <person name="Riley R."/>
            <person name="LaButti K."/>
            <person name="Andreopoulos B."/>
            <person name="Lipzen A."/>
            <person name="Chen C."/>
            <person name="Yan M."/>
            <person name="Daum C."/>
            <person name="Ng V."/>
            <person name="Clum A."/>
            <person name="Steindorff A."/>
            <person name="Ohm R.A."/>
            <person name="Martin F."/>
            <person name="Silar P."/>
            <person name="Natvig D.O."/>
            <person name="Lalanne C."/>
            <person name="Gautier V."/>
            <person name="Ament-Velasquez S.L."/>
            <person name="Kruys A."/>
            <person name="Hutchinson M.I."/>
            <person name="Powell A.J."/>
            <person name="Barry K."/>
            <person name="Miller A.N."/>
            <person name="Grigoriev I.V."/>
            <person name="Debuchy R."/>
            <person name="Gladieux P."/>
            <person name="Hiltunen Thoren M."/>
            <person name="Johannesson H."/>
        </authorList>
    </citation>
    <scope>NUCLEOTIDE SEQUENCE</scope>
    <source>
        <strain evidence="2">CBS 958.72</strain>
    </source>
</reference>
<keyword evidence="1" id="KW-0472">Membrane</keyword>
<evidence type="ECO:0000256" key="1">
    <source>
        <dbReference type="SAM" id="Phobius"/>
    </source>
</evidence>
<keyword evidence="3" id="KW-1185">Reference proteome</keyword>
<reference evidence="2" key="2">
    <citation type="submission" date="2023-06" db="EMBL/GenBank/DDBJ databases">
        <authorList>
            <consortium name="Lawrence Berkeley National Laboratory"/>
            <person name="Haridas S."/>
            <person name="Hensen N."/>
            <person name="Bonometti L."/>
            <person name="Westerberg I."/>
            <person name="Brannstrom I.O."/>
            <person name="Guillou S."/>
            <person name="Cros-Aarteil S."/>
            <person name="Calhoun S."/>
            <person name="Kuo A."/>
            <person name="Mondo S."/>
            <person name="Pangilinan J."/>
            <person name="Riley R."/>
            <person name="Labutti K."/>
            <person name="Andreopoulos B."/>
            <person name="Lipzen A."/>
            <person name="Chen C."/>
            <person name="Yanf M."/>
            <person name="Daum C."/>
            <person name="Ng V."/>
            <person name="Clum A."/>
            <person name="Steindorff A."/>
            <person name="Ohm R."/>
            <person name="Martin F."/>
            <person name="Silar P."/>
            <person name="Natvig D."/>
            <person name="Lalanne C."/>
            <person name="Gautier V."/>
            <person name="Ament-Velasquez S.L."/>
            <person name="Kruys A."/>
            <person name="Hutchinson M.I."/>
            <person name="Powell A.J."/>
            <person name="Barry K."/>
            <person name="Miller A.N."/>
            <person name="Grigoriev I.V."/>
            <person name="Debuchy R."/>
            <person name="Gladieux P."/>
            <person name="Thoren M.H."/>
            <person name="Johannesson H."/>
        </authorList>
    </citation>
    <scope>NUCLEOTIDE SEQUENCE</scope>
    <source>
        <strain evidence="2">CBS 958.72</strain>
    </source>
</reference>
<evidence type="ECO:0000313" key="2">
    <source>
        <dbReference type="EMBL" id="KAK3383946.1"/>
    </source>
</evidence>
<accession>A0AAE0TY98</accession>
<dbReference type="AlphaFoldDB" id="A0AAE0TY98"/>
<sequence length="85" mass="9492">MLIPFAKQEFWCAFAAIPEDVTFGFVFFCYVWSIGWSFLVGETVRKPFAQMVFVVLVVALLVLAVSPRSCLAMTLGVVIHCSLIL</sequence>
<evidence type="ECO:0000313" key="3">
    <source>
        <dbReference type="Proteomes" id="UP001287356"/>
    </source>
</evidence>
<dbReference type="EMBL" id="JAULSN010000001">
    <property type="protein sequence ID" value="KAK3383946.1"/>
    <property type="molecule type" value="Genomic_DNA"/>
</dbReference>
<feature type="transmembrane region" description="Helical" evidence="1">
    <location>
        <begin position="21"/>
        <end position="41"/>
    </location>
</feature>